<sequence length="99" mass="11079">MRLLTLILSFLNRSILKELEITQKEQQKSCSSMLTRASTPFHPIFPFIKTTLFFTGDPTLVSQAAFPHPKSTSYVGTLHQLAKKNTLIFSDPITGLLLA</sequence>
<dbReference type="EMBL" id="JASCZI010211478">
    <property type="protein sequence ID" value="MED6192662.1"/>
    <property type="molecule type" value="Genomic_DNA"/>
</dbReference>
<feature type="chain" id="PRO_5046630472" evidence="1">
    <location>
        <begin position="17"/>
        <end position="99"/>
    </location>
</feature>
<evidence type="ECO:0000256" key="1">
    <source>
        <dbReference type="SAM" id="SignalP"/>
    </source>
</evidence>
<accession>A0ABU6X3Y1</accession>
<feature type="signal peptide" evidence="1">
    <location>
        <begin position="1"/>
        <end position="16"/>
    </location>
</feature>
<evidence type="ECO:0000313" key="2">
    <source>
        <dbReference type="EMBL" id="MED6192662.1"/>
    </source>
</evidence>
<keyword evidence="1" id="KW-0732">Signal</keyword>
<reference evidence="2 3" key="1">
    <citation type="journal article" date="2023" name="Plants (Basel)">
        <title>Bridging the Gap: Combining Genomics and Transcriptomics Approaches to Understand Stylosanthes scabra, an Orphan Legume from the Brazilian Caatinga.</title>
        <authorList>
            <person name="Ferreira-Neto J.R.C."/>
            <person name="da Silva M.D."/>
            <person name="Binneck E."/>
            <person name="de Melo N.F."/>
            <person name="da Silva R.H."/>
            <person name="de Melo A.L.T.M."/>
            <person name="Pandolfi V."/>
            <person name="Bustamante F.O."/>
            <person name="Brasileiro-Vidal A.C."/>
            <person name="Benko-Iseppon A.M."/>
        </authorList>
    </citation>
    <scope>NUCLEOTIDE SEQUENCE [LARGE SCALE GENOMIC DNA]</scope>
    <source>
        <tissue evidence="2">Leaves</tissue>
    </source>
</reference>
<keyword evidence="3" id="KW-1185">Reference proteome</keyword>
<name>A0ABU6X3Y1_9FABA</name>
<protein>
    <submittedName>
        <fullName evidence="2">Uncharacterized protein</fullName>
    </submittedName>
</protein>
<evidence type="ECO:0000313" key="3">
    <source>
        <dbReference type="Proteomes" id="UP001341840"/>
    </source>
</evidence>
<comment type="caution">
    <text evidence="2">The sequence shown here is derived from an EMBL/GenBank/DDBJ whole genome shotgun (WGS) entry which is preliminary data.</text>
</comment>
<organism evidence="2 3">
    <name type="scientific">Stylosanthes scabra</name>
    <dbReference type="NCBI Taxonomy" id="79078"/>
    <lineage>
        <taxon>Eukaryota</taxon>
        <taxon>Viridiplantae</taxon>
        <taxon>Streptophyta</taxon>
        <taxon>Embryophyta</taxon>
        <taxon>Tracheophyta</taxon>
        <taxon>Spermatophyta</taxon>
        <taxon>Magnoliopsida</taxon>
        <taxon>eudicotyledons</taxon>
        <taxon>Gunneridae</taxon>
        <taxon>Pentapetalae</taxon>
        <taxon>rosids</taxon>
        <taxon>fabids</taxon>
        <taxon>Fabales</taxon>
        <taxon>Fabaceae</taxon>
        <taxon>Papilionoideae</taxon>
        <taxon>50 kb inversion clade</taxon>
        <taxon>dalbergioids sensu lato</taxon>
        <taxon>Dalbergieae</taxon>
        <taxon>Pterocarpus clade</taxon>
        <taxon>Stylosanthes</taxon>
    </lineage>
</organism>
<dbReference type="Proteomes" id="UP001341840">
    <property type="component" value="Unassembled WGS sequence"/>
</dbReference>
<feature type="non-terminal residue" evidence="2">
    <location>
        <position position="99"/>
    </location>
</feature>
<gene>
    <name evidence="2" type="ORF">PIB30_011995</name>
</gene>
<proteinExistence type="predicted"/>